<dbReference type="Pfam" id="PF03886">
    <property type="entry name" value="ABC_trans_aux"/>
    <property type="match status" value="1"/>
</dbReference>
<protein>
    <submittedName>
        <fullName evidence="3">Cholesterol transport system auxiliary component</fullName>
    </submittedName>
</protein>
<evidence type="ECO:0000256" key="1">
    <source>
        <dbReference type="SAM" id="SignalP"/>
    </source>
</evidence>
<name>A0ABT1G914_9GAMM</name>
<gene>
    <name evidence="3" type="ORF">J2T60_001802</name>
</gene>
<dbReference type="PROSITE" id="PS51257">
    <property type="entry name" value="PROKAR_LIPOPROTEIN"/>
    <property type="match status" value="1"/>
</dbReference>
<sequence length="201" mass="22123">MNRLQMMMPALLGLLLLSACTILPEQESAPSTHLLEWRGELAPLSKQPFEAIQVAMPSSHPAYDSAHMAYRRDDHELRHYARNQWADKPARLIGAAMAEAISDAGLAQDVAAPGSRVTASHRLDSELIRLEQIFDEQGSHVRLTIRYRLVDATTGERLGGVRHDLVEDSESEDAPGGVAAANRALSRSLEQLIEALPGWRS</sequence>
<feature type="domain" description="ABC-type transport auxiliary lipoprotein component" evidence="2">
    <location>
        <begin position="50"/>
        <end position="191"/>
    </location>
</feature>
<feature type="signal peptide" evidence="1">
    <location>
        <begin position="1"/>
        <end position="24"/>
    </location>
</feature>
<comment type="caution">
    <text evidence="3">The sequence shown here is derived from an EMBL/GenBank/DDBJ whole genome shotgun (WGS) entry which is preliminary data.</text>
</comment>
<dbReference type="SUPFAM" id="SSF159594">
    <property type="entry name" value="XCC0632-like"/>
    <property type="match status" value="1"/>
</dbReference>
<proteinExistence type="predicted"/>
<dbReference type="RefSeq" id="WP_253448615.1">
    <property type="nucleotide sequence ID" value="NZ_JALJYF010000002.1"/>
</dbReference>
<evidence type="ECO:0000259" key="2">
    <source>
        <dbReference type="Pfam" id="PF03886"/>
    </source>
</evidence>
<accession>A0ABT1G914</accession>
<keyword evidence="1" id="KW-0732">Signal</keyword>
<dbReference type="Proteomes" id="UP001523550">
    <property type="component" value="Unassembled WGS sequence"/>
</dbReference>
<evidence type="ECO:0000313" key="4">
    <source>
        <dbReference type="Proteomes" id="UP001523550"/>
    </source>
</evidence>
<feature type="chain" id="PRO_5047254203" evidence="1">
    <location>
        <begin position="25"/>
        <end position="201"/>
    </location>
</feature>
<organism evidence="3 4">
    <name type="scientific">Natronospira proteinivora</name>
    <dbReference type="NCBI Taxonomy" id="1807133"/>
    <lineage>
        <taxon>Bacteria</taxon>
        <taxon>Pseudomonadati</taxon>
        <taxon>Pseudomonadota</taxon>
        <taxon>Gammaproteobacteria</taxon>
        <taxon>Natronospirales</taxon>
        <taxon>Natronospiraceae</taxon>
        <taxon>Natronospira</taxon>
    </lineage>
</organism>
<keyword evidence="4" id="KW-1185">Reference proteome</keyword>
<dbReference type="InterPro" id="IPR005586">
    <property type="entry name" value="ABC_trans_aux"/>
</dbReference>
<reference evidence="3 4" key="1">
    <citation type="submission" date="2022-03" db="EMBL/GenBank/DDBJ databases">
        <title>Genomic Encyclopedia of Type Strains, Phase III (KMG-III): the genomes of soil and plant-associated and newly described type strains.</title>
        <authorList>
            <person name="Whitman W."/>
        </authorList>
    </citation>
    <scope>NUCLEOTIDE SEQUENCE [LARGE SCALE GENOMIC DNA]</scope>
    <source>
        <strain evidence="3 4">BSker1</strain>
    </source>
</reference>
<dbReference type="EMBL" id="JALJYF010000002">
    <property type="protein sequence ID" value="MCP1727802.1"/>
    <property type="molecule type" value="Genomic_DNA"/>
</dbReference>
<evidence type="ECO:0000313" key="3">
    <source>
        <dbReference type="EMBL" id="MCP1727802.1"/>
    </source>
</evidence>
<dbReference type="Gene3D" id="3.40.50.10610">
    <property type="entry name" value="ABC-type transport auxiliary lipoprotein component"/>
    <property type="match status" value="1"/>
</dbReference>